<gene>
    <name evidence="3" type="ORF">RDB_LOCUS28607</name>
</gene>
<feature type="compositionally biased region" description="Polar residues" evidence="1">
    <location>
        <begin position="161"/>
        <end position="172"/>
    </location>
</feature>
<proteinExistence type="predicted"/>
<dbReference type="Pfam" id="PF10181">
    <property type="entry name" value="PIG-H"/>
    <property type="match status" value="1"/>
</dbReference>
<evidence type="ECO:0000313" key="4">
    <source>
        <dbReference type="Proteomes" id="UP000663846"/>
    </source>
</evidence>
<evidence type="ECO:0000313" key="3">
    <source>
        <dbReference type="EMBL" id="CAE6374376.1"/>
    </source>
</evidence>
<dbReference type="Proteomes" id="UP000663846">
    <property type="component" value="Unassembled WGS sequence"/>
</dbReference>
<feature type="domain" description="Phosphatidylinositol N-acetylglucosaminyltransferase subunit H conserved" evidence="2">
    <location>
        <begin position="69"/>
        <end position="117"/>
    </location>
</feature>
<feature type="region of interest" description="Disordered" evidence="1">
    <location>
        <begin position="155"/>
        <end position="191"/>
    </location>
</feature>
<organism evidence="3 4">
    <name type="scientific">Rhizoctonia solani</name>
    <dbReference type="NCBI Taxonomy" id="456999"/>
    <lineage>
        <taxon>Eukaryota</taxon>
        <taxon>Fungi</taxon>
        <taxon>Dikarya</taxon>
        <taxon>Basidiomycota</taxon>
        <taxon>Agaricomycotina</taxon>
        <taxon>Agaricomycetes</taxon>
        <taxon>Cantharellales</taxon>
        <taxon>Ceratobasidiaceae</taxon>
        <taxon>Rhizoctonia</taxon>
    </lineage>
</organism>
<comment type="caution">
    <text evidence="3">The sequence shown here is derived from an EMBL/GenBank/DDBJ whole genome shotgun (WGS) entry which is preliminary data.</text>
</comment>
<dbReference type="InterPro" id="IPR019328">
    <property type="entry name" value="PIGH-H_dom"/>
</dbReference>
<evidence type="ECO:0000259" key="2">
    <source>
        <dbReference type="Pfam" id="PF10181"/>
    </source>
</evidence>
<protein>
    <recommendedName>
        <fullName evidence="2">Phosphatidylinositol N-acetylglucosaminyltransferase subunit H conserved domain-containing protein</fullName>
    </recommendedName>
</protein>
<name>A0A8H2WE57_9AGAM</name>
<accession>A0A8H2WE57</accession>
<evidence type="ECO:0000256" key="1">
    <source>
        <dbReference type="SAM" id="MobiDB-lite"/>
    </source>
</evidence>
<reference evidence="3" key="1">
    <citation type="submission" date="2021-01" db="EMBL/GenBank/DDBJ databases">
        <authorList>
            <person name="Kaushik A."/>
        </authorList>
    </citation>
    <scope>NUCLEOTIDE SEQUENCE</scope>
    <source>
        <strain evidence="3">AG1-1C</strain>
    </source>
</reference>
<dbReference type="AlphaFoldDB" id="A0A8H2WE57"/>
<sequence length="191" mass="21181">MLELKSGIIEYRVERKPSTGDRKNELKQVLTATAMRLGQFKRKLYLDSDAGIFPWAIVIDFLPAVYRESVLAFPSIGIQIETHRGLALSGQRVLNAGTSRYFLPISAVSDIVINEGLCLSMGESRLQVVFQASQGATLLEVYHGLHETLFDEWDEEDAPTVVSQRQDASKPTPTHDPHNSPKDGTLASVEL</sequence>
<dbReference type="EMBL" id="CAJMWS010000167">
    <property type="protein sequence ID" value="CAE6374376.1"/>
    <property type="molecule type" value="Genomic_DNA"/>
</dbReference>